<sequence length="214" mass="22637">MSLAFDPVSAYDAAFTGKTTHVVDDGGGVEPFDVAMWSSEPDWVDRELFIDPCDAETIDIGCGPGRLVGALAARHVFAMGIDVSKEAVRQTRDRGALALLRDVYATIPGEGRWSFALLADGNLGIGGDPVRLLARVGEVLVPGGQVIAEVADHGAGLVRERRRLRVDGRLSVPFDWAVVGLDAIADVAASAGMRVVSTQTAGGRHTATMVRNRT</sequence>
<dbReference type="SUPFAM" id="SSF53335">
    <property type="entry name" value="S-adenosyl-L-methionine-dependent methyltransferases"/>
    <property type="match status" value="1"/>
</dbReference>
<dbReference type="InterPro" id="IPR041698">
    <property type="entry name" value="Methyltransf_25"/>
</dbReference>
<dbReference type="Proteomes" id="UP001515100">
    <property type="component" value="Unassembled WGS sequence"/>
</dbReference>
<dbReference type="EMBL" id="SDPP02000001">
    <property type="protein sequence ID" value="KAA1380187.1"/>
    <property type="molecule type" value="Genomic_DNA"/>
</dbReference>
<evidence type="ECO:0000313" key="2">
    <source>
        <dbReference type="EMBL" id="KAA1380187.1"/>
    </source>
</evidence>
<comment type="caution">
    <text evidence="2">The sequence shown here is derived from an EMBL/GenBank/DDBJ whole genome shotgun (WGS) entry which is preliminary data.</text>
</comment>
<keyword evidence="3" id="KW-1185">Reference proteome</keyword>
<feature type="domain" description="Methyltransferase" evidence="1">
    <location>
        <begin position="58"/>
        <end position="144"/>
    </location>
</feature>
<keyword evidence="2" id="KW-0808">Transferase</keyword>
<dbReference type="AlphaFoldDB" id="A0A641ARP4"/>
<evidence type="ECO:0000313" key="3">
    <source>
        <dbReference type="Proteomes" id="UP001515100"/>
    </source>
</evidence>
<dbReference type="RefSeq" id="WP_129180416.1">
    <property type="nucleotide sequence ID" value="NZ_JAGIOG010000001.1"/>
</dbReference>
<dbReference type="Pfam" id="PF13649">
    <property type="entry name" value="Methyltransf_25"/>
    <property type="match status" value="1"/>
</dbReference>
<organism evidence="2 3">
    <name type="scientific">Aeromicrobium fastidiosum</name>
    <dbReference type="NCBI Taxonomy" id="52699"/>
    <lineage>
        <taxon>Bacteria</taxon>
        <taxon>Bacillati</taxon>
        <taxon>Actinomycetota</taxon>
        <taxon>Actinomycetes</taxon>
        <taxon>Propionibacteriales</taxon>
        <taxon>Nocardioidaceae</taxon>
        <taxon>Aeromicrobium</taxon>
    </lineage>
</organism>
<proteinExistence type="predicted"/>
<dbReference type="GO" id="GO:0032259">
    <property type="term" value="P:methylation"/>
    <property type="evidence" value="ECO:0007669"/>
    <property type="project" value="UniProtKB-KW"/>
</dbReference>
<dbReference type="CDD" id="cd02440">
    <property type="entry name" value="AdoMet_MTases"/>
    <property type="match status" value="1"/>
</dbReference>
<dbReference type="Gene3D" id="3.40.50.150">
    <property type="entry name" value="Vaccinia Virus protein VP39"/>
    <property type="match status" value="1"/>
</dbReference>
<name>A0A641ARP4_9ACTN</name>
<gene>
    <name evidence="2" type="ORF">ESP62_003025</name>
</gene>
<reference evidence="2" key="1">
    <citation type="submission" date="2019-09" db="EMBL/GenBank/DDBJ databases">
        <authorList>
            <person name="Li J."/>
        </authorList>
    </citation>
    <scope>NUCLEOTIDE SEQUENCE [LARGE SCALE GENOMIC DNA]</scope>
    <source>
        <strain evidence="2">NRBC 14897</strain>
    </source>
</reference>
<dbReference type="OrthoDB" id="4484556at2"/>
<dbReference type="GO" id="GO:0008168">
    <property type="term" value="F:methyltransferase activity"/>
    <property type="evidence" value="ECO:0007669"/>
    <property type="project" value="UniProtKB-KW"/>
</dbReference>
<dbReference type="InterPro" id="IPR029063">
    <property type="entry name" value="SAM-dependent_MTases_sf"/>
</dbReference>
<keyword evidence="2" id="KW-0489">Methyltransferase</keyword>
<accession>A0A641ARP4</accession>
<protein>
    <submittedName>
        <fullName evidence="2">Class I SAM-dependent methyltransferase</fullName>
    </submittedName>
</protein>
<evidence type="ECO:0000259" key="1">
    <source>
        <dbReference type="Pfam" id="PF13649"/>
    </source>
</evidence>